<dbReference type="CDD" id="cd06163">
    <property type="entry name" value="S2P-M50_PDZ_RseP-like"/>
    <property type="match status" value="1"/>
</dbReference>
<keyword evidence="6" id="KW-0378">Hydrolase</keyword>
<dbReference type="GO" id="GO:0006508">
    <property type="term" value="P:proteolysis"/>
    <property type="evidence" value="ECO:0007669"/>
    <property type="project" value="UniProtKB-KW"/>
</dbReference>
<feature type="transmembrane region" description="Helical" evidence="11">
    <location>
        <begin position="6"/>
        <end position="25"/>
    </location>
</feature>
<dbReference type="SUPFAM" id="SSF50156">
    <property type="entry name" value="PDZ domain-like"/>
    <property type="match status" value="1"/>
</dbReference>
<dbReference type="AlphaFoldDB" id="A0A1F7J9U3"/>
<dbReference type="Pfam" id="PF02163">
    <property type="entry name" value="Peptidase_M50"/>
    <property type="match status" value="1"/>
</dbReference>
<feature type="transmembrane region" description="Helical" evidence="11">
    <location>
        <begin position="360"/>
        <end position="382"/>
    </location>
</feature>
<evidence type="ECO:0000256" key="8">
    <source>
        <dbReference type="ARBA" id="ARBA00022989"/>
    </source>
</evidence>
<gene>
    <name evidence="13" type="ORF">A2966_01735</name>
</gene>
<keyword evidence="7" id="KW-0862">Zinc</keyword>
<dbReference type="InterPro" id="IPR036034">
    <property type="entry name" value="PDZ_sf"/>
</dbReference>
<evidence type="ECO:0000256" key="2">
    <source>
        <dbReference type="ARBA" id="ARBA00004141"/>
    </source>
</evidence>
<name>A0A1F7J9U3_9BACT</name>
<evidence type="ECO:0000259" key="12">
    <source>
        <dbReference type="Pfam" id="PF02163"/>
    </source>
</evidence>
<evidence type="ECO:0000256" key="10">
    <source>
        <dbReference type="ARBA" id="ARBA00023136"/>
    </source>
</evidence>
<keyword evidence="8 11" id="KW-1133">Transmembrane helix</keyword>
<comment type="cofactor">
    <cofactor evidence="1">
        <name>Zn(2+)</name>
        <dbReference type="ChEBI" id="CHEBI:29105"/>
    </cofactor>
</comment>
<organism evidence="13 14">
    <name type="scientific">Candidatus Roizmanbacteria bacterium RIFCSPLOWO2_01_FULL_41_22</name>
    <dbReference type="NCBI Taxonomy" id="1802067"/>
    <lineage>
        <taxon>Bacteria</taxon>
        <taxon>Candidatus Roizmaniibacteriota</taxon>
    </lineage>
</organism>
<dbReference type="PANTHER" id="PTHR42837">
    <property type="entry name" value="REGULATOR OF SIGMA-E PROTEASE RSEP"/>
    <property type="match status" value="1"/>
</dbReference>
<sequence>MIDIIIFIFILGVLVLIHELGHFIAAKKNGVKVEEFGFGFPPRLWGIKRGETLYSVNLIPIGGFVKVFGEEYQEKDKKQISEQQKKRTFIYKKPWQKVIILLAGVIMNVLLAILIYYGLLLANNFQSDPLPLFNNYSFKFGSKSIQVAAQNIIPDSPAAKVNIQSGDIILRYRLKTMTSWEQINGAKELINIIKARKDEPVTLGLKNIHDGKTKTVTVYPQYDNKLKRAVIGVNLVDLAVISYQKPIEKLTVGFLHSYNILEYNYKTIASLVSISIQEKTVEPVSQAVSGPIGIFAVIHEVVKTSGPKLISNLLNVMAMISLSLGFINILPLPALDGGRLVFVIYEWLTGKRANATIEKYVNIAGIILLLTLALLTTVNDLIKFTLYFSK</sequence>
<evidence type="ECO:0000256" key="11">
    <source>
        <dbReference type="SAM" id="Phobius"/>
    </source>
</evidence>
<evidence type="ECO:0000313" key="14">
    <source>
        <dbReference type="Proteomes" id="UP000176480"/>
    </source>
</evidence>
<feature type="domain" description="Peptidase M50" evidence="12">
    <location>
        <begin position="7"/>
        <end position="372"/>
    </location>
</feature>
<dbReference type="GO" id="GO:0004222">
    <property type="term" value="F:metalloendopeptidase activity"/>
    <property type="evidence" value="ECO:0007669"/>
    <property type="project" value="InterPro"/>
</dbReference>
<keyword evidence="10 11" id="KW-0472">Membrane</keyword>
<evidence type="ECO:0000256" key="1">
    <source>
        <dbReference type="ARBA" id="ARBA00001947"/>
    </source>
</evidence>
<dbReference type="EMBL" id="MGAR01000010">
    <property type="protein sequence ID" value="OGK52370.1"/>
    <property type="molecule type" value="Genomic_DNA"/>
</dbReference>
<evidence type="ECO:0000256" key="7">
    <source>
        <dbReference type="ARBA" id="ARBA00022833"/>
    </source>
</evidence>
<dbReference type="Proteomes" id="UP000176480">
    <property type="component" value="Unassembled WGS sequence"/>
</dbReference>
<dbReference type="GO" id="GO:0016020">
    <property type="term" value="C:membrane"/>
    <property type="evidence" value="ECO:0007669"/>
    <property type="project" value="UniProtKB-SubCell"/>
</dbReference>
<comment type="subcellular location">
    <subcellularLocation>
        <location evidence="2">Membrane</location>
        <topology evidence="2">Multi-pass membrane protein</topology>
    </subcellularLocation>
</comment>
<dbReference type="InterPro" id="IPR004387">
    <property type="entry name" value="Pept_M50_Zn"/>
</dbReference>
<evidence type="ECO:0000313" key="13">
    <source>
        <dbReference type="EMBL" id="OGK52370.1"/>
    </source>
</evidence>
<keyword evidence="5 11" id="KW-0812">Transmembrane</keyword>
<comment type="caution">
    <text evidence="13">The sequence shown here is derived from an EMBL/GenBank/DDBJ whole genome shotgun (WGS) entry which is preliminary data.</text>
</comment>
<evidence type="ECO:0000256" key="9">
    <source>
        <dbReference type="ARBA" id="ARBA00023049"/>
    </source>
</evidence>
<evidence type="ECO:0000256" key="5">
    <source>
        <dbReference type="ARBA" id="ARBA00022692"/>
    </source>
</evidence>
<protein>
    <recommendedName>
        <fullName evidence="12">Peptidase M50 domain-containing protein</fullName>
    </recommendedName>
</protein>
<feature type="transmembrane region" description="Helical" evidence="11">
    <location>
        <begin position="98"/>
        <end position="119"/>
    </location>
</feature>
<dbReference type="STRING" id="1802067.A2966_01735"/>
<dbReference type="PANTHER" id="PTHR42837:SF2">
    <property type="entry name" value="MEMBRANE METALLOPROTEASE ARASP2, CHLOROPLASTIC-RELATED"/>
    <property type="match status" value="1"/>
</dbReference>
<dbReference type="InterPro" id="IPR008915">
    <property type="entry name" value="Peptidase_M50"/>
</dbReference>
<evidence type="ECO:0000256" key="4">
    <source>
        <dbReference type="ARBA" id="ARBA00022670"/>
    </source>
</evidence>
<dbReference type="Gene3D" id="2.30.42.10">
    <property type="match status" value="1"/>
</dbReference>
<reference evidence="13 14" key="1">
    <citation type="journal article" date="2016" name="Nat. Commun.">
        <title>Thousands of microbial genomes shed light on interconnected biogeochemical processes in an aquifer system.</title>
        <authorList>
            <person name="Anantharaman K."/>
            <person name="Brown C.T."/>
            <person name="Hug L.A."/>
            <person name="Sharon I."/>
            <person name="Castelle C.J."/>
            <person name="Probst A.J."/>
            <person name="Thomas B.C."/>
            <person name="Singh A."/>
            <person name="Wilkins M.J."/>
            <person name="Karaoz U."/>
            <person name="Brodie E.L."/>
            <person name="Williams K.H."/>
            <person name="Hubbard S.S."/>
            <person name="Banfield J.F."/>
        </authorList>
    </citation>
    <scope>NUCLEOTIDE SEQUENCE [LARGE SCALE GENOMIC DNA]</scope>
</reference>
<keyword evidence="4" id="KW-0645">Protease</keyword>
<proteinExistence type="inferred from homology"/>
<comment type="similarity">
    <text evidence="3">Belongs to the peptidase M50B family.</text>
</comment>
<evidence type="ECO:0000256" key="6">
    <source>
        <dbReference type="ARBA" id="ARBA00022801"/>
    </source>
</evidence>
<accession>A0A1F7J9U3</accession>
<feature type="transmembrane region" description="Helical" evidence="11">
    <location>
        <begin position="309"/>
        <end position="330"/>
    </location>
</feature>
<evidence type="ECO:0000256" key="3">
    <source>
        <dbReference type="ARBA" id="ARBA00007931"/>
    </source>
</evidence>
<keyword evidence="9" id="KW-0482">Metalloprotease</keyword>